<keyword evidence="4" id="KW-0547">Nucleotide-binding</keyword>
<comment type="catalytic activity">
    <reaction evidence="6">
        <text>cytidine(34) in tRNA(Ile2) + L-lysine + ATP = lysidine(34) in tRNA(Ile2) + AMP + diphosphate + H(+)</text>
        <dbReference type="Rhea" id="RHEA:43744"/>
        <dbReference type="Rhea" id="RHEA-COMP:10625"/>
        <dbReference type="Rhea" id="RHEA-COMP:10670"/>
        <dbReference type="ChEBI" id="CHEBI:15378"/>
        <dbReference type="ChEBI" id="CHEBI:30616"/>
        <dbReference type="ChEBI" id="CHEBI:32551"/>
        <dbReference type="ChEBI" id="CHEBI:33019"/>
        <dbReference type="ChEBI" id="CHEBI:82748"/>
        <dbReference type="ChEBI" id="CHEBI:83665"/>
        <dbReference type="ChEBI" id="CHEBI:456215"/>
        <dbReference type="EC" id="6.3.4.19"/>
    </reaction>
</comment>
<dbReference type="InterPro" id="IPR011063">
    <property type="entry name" value="TilS/TtcA_N"/>
</dbReference>
<dbReference type="Pfam" id="PF01171">
    <property type="entry name" value="ATP_bind_3"/>
    <property type="match status" value="1"/>
</dbReference>
<keyword evidence="10" id="KW-1185">Reference proteome</keyword>
<dbReference type="Gene3D" id="3.40.50.620">
    <property type="entry name" value="HUPs"/>
    <property type="match status" value="1"/>
</dbReference>
<evidence type="ECO:0000256" key="2">
    <source>
        <dbReference type="ARBA" id="ARBA00022598"/>
    </source>
</evidence>
<feature type="region of interest" description="Disordered" evidence="7">
    <location>
        <begin position="39"/>
        <end position="59"/>
    </location>
</feature>
<dbReference type="InterPro" id="IPR014729">
    <property type="entry name" value="Rossmann-like_a/b/a_fold"/>
</dbReference>
<organism evidence="9 10">
    <name type="scientific">Tetraparma gracilis</name>
    <dbReference type="NCBI Taxonomy" id="2962635"/>
    <lineage>
        <taxon>Eukaryota</taxon>
        <taxon>Sar</taxon>
        <taxon>Stramenopiles</taxon>
        <taxon>Ochrophyta</taxon>
        <taxon>Bolidophyceae</taxon>
        <taxon>Parmales</taxon>
        <taxon>Triparmaceae</taxon>
        <taxon>Tetraparma</taxon>
    </lineage>
</organism>
<evidence type="ECO:0000313" key="10">
    <source>
        <dbReference type="Proteomes" id="UP001165060"/>
    </source>
</evidence>
<evidence type="ECO:0000256" key="7">
    <source>
        <dbReference type="SAM" id="MobiDB-lite"/>
    </source>
</evidence>
<dbReference type="CDD" id="cd01992">
    <property type="entry name" value="TilS_N"/>
    <property type="match status" value="1"/>
</dbReference>
<evidence type="ECO:0000259" key="8">
    <source>
        <dbReference type="Pfam" id="PF01171"/>
    </source>
</evidence>
<evidence type="ECO:0000256" key="4">
    <source>
        <dbReference type="ARBA" id="ARBA00022741"/>
    </source>
</evidence>
<protein>
    <recommendedName>
        <fullName evidence="1">tRNA(Ile)-lysidine synthetase</fullName>
        <ecNumber evidence="1">6.3.4.19</ecNumber>
    </recommendedName>
</protein>
<reference evidence="9 10" key="1">
    <citation type="journal article" date="2023" name="Commun. Biol.">
        <title>Genome analysis of Parmales, the sister group of diatoms, reveals the evolutionary specialization of diatoms from phago-mixotrophs to photoautotrophs.</title>
        <authorList>
            <person name="Ban H."/>
            <person name="Sato S."/>
            <person name="Yoshikawa S."/>
            <person name="Yamada K."/>
            <person name="Nakamura Y."/>
            <person name="Ichinomiya M."/>
            <person name="Sato N."/>
            <person name="Blanc-Mathieu R."/>
            <person name="Endo H."/>
            <person name="Kuwata A."/>
            <person name="Ogata H."/>
        </authorList>
    </citation>
    <scope>NUCLEOTIDE SEQUENCE [LARGE SCALE GENOMIC DNA]</scope>
</reference>
<comment type="caution">
    <text evidence="9">The sequence shown here is derived from an EMBL/GenBank/DDBJ whole genome shotgun (WGS) entry which is preliminary data.</text>
</comment>
<keyword evidence="5" id="KW-0067">ATP-binding</keyword>
<evidence type="ECO:0000313" key="9">
    <source>
        <dbReference type="EMBL" id="GMI31020.1"/>
    </source>
</evidence>
<dbReference type="Proteomes" id="UP001165060">
    <property type="component" value="Unassembled WGS sequence"/>
</dbReference>
<name>A0ABQ6MS39_9STRA</name>
<dbReference type="PANTHER" id="PTHR43033:SF1">
    <property type="entry name" value="TRNA(ILE)-LYSIDINE SYNTHASE-RELATED"/>
    <property type="match status" value="1"/>
</dbReference>
<keyword evidence="3" id="KW-0819">tRNA processing</keyword>
<dbReference type="SUPFAM" id="SSF52402">
    <property type="entry name" value="Adenine nucleotide alpha hydrolases-like"/>
    <property type="match status" value="1"/>
</dbReference>
<dbReference type="PANTHER" id="PTHR43033">
    <property type="entry name" value="TRNA(ILE)-LYSIDINE SYNTHASE-RELATED"/>
    <property type="match status" value="1"/>
</dbReference>
<keyword evidence="2" id="KW-0436">Ligase</keyword>
<dbReference type="EMBL" id="BRYB01001682">
    <property type="protein sequence ID" value="GMI31020.1"/>
    <property type="molecule type" value="Genomic_DNA"/>
</dbReference>
<accession>A0ABQ6MS39</accession>
<evidence type="ECO:0000256" key="6">
    <source>
        <dbReference type="ARBA" id="ARBA00048539"/>
    </source>
</evidence>
<dbReference type="EC" id="6.3.4.19" evidence="1"/>
<sequence>MHSLLAPLRPPRGAPSRLLSISPQLDPIPSAILSSLEPHFDTPSRVTSSGDTPSSAPPHLILSCSGGPDSICLLRSLLLALPSLPSAPSLQVVHFDHSTRAGTADDRALVEGLCASSSPPLPLSVHTLGPSEPFSQSAARDWRYSRLLSHALPSRANLVLTGHHRDDNTETFLHSLLRGAGPLRARGIAPERPLGPGRPLGPKALLLRPLLRFPKAALLSFCAANSWRYATDPSNLSSHTPGYFRNTLRNSVVPALERALEARPRPALGEGEGGGELARVVGRFDDQARELGEFLDGEVRRWEEGNRAGGSPGYVGRLALAKWVLAATGAAPPEAAVKRLAAQMKEGKKEWAVDVGGGAQVCRYGGVLFLRWGEGRDSLIEAAPPGRRTILGMVRDGKASMDRLGDVRCKNGKRAVDVMRGRGLSLEERLFAEIEVEDGLVVAIDGDVV</sequence>
<evidence type="ECO:0000256" key="3">
    <source>
        <dbReference type="ARBA" id="ARBA00022694"/>
    </source>
</evidence>
<evidence type="ECO:0000256" key="1">
    <source>
        <dbReference type="ARBA" id="ARBA00013267"/>
    </source>
</evidence>
<gene>
    <name evidence="9" type="ORF">TeGR_g8318</name>
</gene>
<dbReference type="NCBIfam" id="TIGR02432">
    <property type="entry name" value="lysidine_TilS_N"/>
    <property type="match status" value="1"/>
</dbReference>
<feature type="domain" description="tRNA(Ile)-lysidine/2-thiocytidine synthase N-terminal" evidence="8">
    <location>
        <begin position="60"/>
        <end position="250"/>
    </location>
</feature>
<dbReference type="InterPro" id="IPR012094">
    <property type="entry name" value="tRNA_Ile_lys_synt"/>
</dbReference>
<feature type="compositionally biased region" description="Polar residues" evidence="7">
    <location>
        <begin position="44"/>
        <end position="54"/>
    </location>
</feature>
<evidence type="ECO:0000256" key="5">
    <source>
        <dbReference type="ARBA" id="ARBA00022840"/>
    </source>
</evidence>
<dbReference type="HAMAP" id="MF_01161">
    <property type="entry name" value="tRNA_Ile_lys_synt"/>
    <property type="match status" value="1"/>
</dbReference>
<dbReference type="InterPro" id="IPR012795">
    <property type="entry name" value="tRNA_Ile_lys_synt_N"/>
</dbReference>
<proteinExistence type="inferred from homology"/>